<dbReference type="PANTHER" id="PTHR15605:SF2">
    <property type="entry name" value="KINESIN-ASSOCIATED PROTEIN 3"/>
    <property type="match status" value="1"/>
</dbReference>
<proteinExistence type="predicted"/>
<dbReference type="Gene3D" id="1.25.10.10">
    <property type="entry name" value="Leucine-rich Repeat Variant"/>
    <property type="match status" value="1"/>
</dbReference>
<feature type="region of interest" description="Disordered" evidence="1">
    <location>
        <begin position="227"/>
        <end position="253"/>
    </location>
</feature>
<dbReference type="GO" id="GO:0005930">
    <property type="term" value="C:axoneme"/>
    <property type="evidence" value="ECO:0007669"/>
    <property type="project" value="TreeGrafter"/>
</dbReference>
<dbReference type="GO" id="GO:0044782">
    <property type="term" value="P:cilium organization"/>
    <property type="evidence" value="ECO:0007669"/>
    <property type="project" value="TreeGrafter"/>
</dbReference>
<feature type="region of interest" description="Disordered" evidence="1">
    <location>
        <begin position="374"/>
        <end position="441"/>
    </location>
</feature>
<dbReference type="InterPro" id="IPR011989">
    <property type="entry name" value="ARM-like"/>
</dbReference>
<dbReference type="AlphaFoldDB" id="A0A7R9CVD7"/>
<evidence type="ECO:0000256" key="1">
    <source>
        <dbReference type="SAM" id="MobiDB-lite"/>
    </source>
</evidence>
<name>A0A7R9CVD7_TIMCR</name>
<reference evidence="2" key="1">
    <citation type="submission" date="2020-11" db="EMBL/GenBank/DDBJ databases">
        <authorList>
            <person name="Tran Van P."/>
        </authorList>
    </citation>
    <scope>NUCLEOTIDE SEQUENCE</scope>
</reference>
<protein>
    <recommendedName>
        <fullName evidence="3">Kinesin-associated protein 3</fullName>
    </recommendedName>
</protein>
<evidence type="ECO:0008006" key="3">
    <source>
        <dbReference type="Google" id="ProtNLM"/>
    </source>
</evidence>
<dbReference type="GO" id="GO:0019894">
    <property type="term" value="F:kinesin binding"/>
    <property type="evidence" value="ECO:0007669"/>
    <property type="project" value="InterPro"/>
</dbReference>
<dbReference type="InterPro" id="IPR016024">
    <property type="entry name" value="ARM-type_fold"/>
</dbReference>
<dbReference type="EMBL" id="OC318489">
    <property type="protein sequence ID" value="CAD7402208.1"/>
    <property type="molecule type" value="Genomic_DNA"/>
</dbReference>
<evidence type="ECO:0000313" key="2">
    <source>
        <dbReference type="EMBL" id="CAD7402208.1"/>
    </source>
</evidence>
<feature type="compositionally biased region" description="Low complexity" evidence="1">
    <location>
        <begin position="237"/>
        <end position="252"/>
    </location>
</feature>
<dbReference type="GO" id="GO:0035869">
    <property type="term" value="C:ciliary transition zone"/>
    <property type="evidence" value="ECO:0007669"/>
    <property type="project" value="TreeGrafter"/>
</dbReference>
<feature type="region of interest" description="Disordered" evidence="1">
    <location>
        <begin position="1053"/>
        <end position="1072"/>
    </location>
</feature>
<dbReference type="Pfam" id="PF05804">
    <property type="entry name" value="KAP"/>
    <property type="match status" value="2"/>
</dbReference>
<dbReference type="GO" id="GO:0007018">
    <property type="term" value="P:microtubule-based movement"/>
    <property type="evidence" value="ECO:0007669"/>
    <property type="project" value="TreeGrafter"/>
</dbReference>
<dbReference type="InterPro" id="IPR008658">
    <property type="entry name" value="KAP3"/>
</dbReference>
<gene>
    <name evidence="2" type="ORF">TCEB3V08_LOCUS6373</name>
</gene>
<sequence length="1127" mass="128191">MRLKINKKVQSPGDACGQTPVSWVVWVGVGKGLAGRSQQRVLRWDKIRSWQRVSHWDRRSSLQRVALDVRHLQIPVQSHIVNVSGCVHNNPQTLSLECLHHPHIRDRQVIPSGTRIVEYQPQGMLSHHPQRKIRSRSIDVHPTEKALVVNYELEALILGDLGDPLLGDRKECQKIIRLKSLNEETDCSALAKEVVEKCSLIHPTKLDEVEQLIYYLQNRKDASLTNSLCVDRDETSRPSSSGSGTESPNSNSGVLVEKANINHIESYVELLYEDIPDKVNGSALILQLARNPDNLEELGSNESVLSALSRVLREDWKKSIELSTNIVYIFFCFSTYSQFHHVILQYKIGSLCMEVIDYELRRYDQWRDDIETRQRKSENGSFTGHGNTPPSAGEVRRRQIEGASSSTDCPSEPRRKGIEPGVSHIPVASGDNRRRALEGPNTAVESWKRQGEVGNPPSQSPSLTVFDPKEELHKTKEDVEKMSRKFHSLIKKQDQLLRVSFYLLLNVAEDTKVEDKMRRKNVVGMLTKTLDRNNIDLLILVLTFLKKLAIFRENVDDMANLNVVEKLPRVLMMNHPDLIHITLKLLLNLSFDTLLRERMVRVGFLPKLVSLLSDQRHEAIVLRILYHMSMDDRCKSMFTYTECVPMAMSMLLDSSEEEANLELIALCINLAINKRNAQMMVENNRLQNLMTRAFRNQDSLLMKMLRNIAQHDSTKQSFVEFVGDIAKAIGVCENEDFVVECVGVLGNMTLPDLDFSQLMQRFNLIPWIFNVLVPSRRDDDLVLEVVVFLGTAAADEGCATLLCKADVLLSLIELLKGKKSRPLGEVASSISFRPSVPSTVSGNTFLLPFLIRLQREVISKKVYPYLSRERVENHFGNITLTTPDQDLNLNLLVIGSLVYRESSMLNHTATEAAKQEDDEMVLQIIYVFFVVSRHVATREYLIRETEAPAYLIDLMHDKNTHIRKVCNMCLDIIVDWDKDWAERIKLEKFRWHNSQWLEMVENSALDSTSFDKASTLDNELPAYLEDDIMQHTLLFPSGSHLALNEPDDMMLGNDFDSNKDVGNRPKSRYSLDLDSDLGDTDPLFNKSCMSTSNSSEDIVRNGLNNLMLGPLLPADDSQLDAPQYVMI</sequence>
<feature type="compositionally biased region" description="Polar residues" evidence="1">
    <location>
        <begin position="379"/>
        <end position="390"/>
    </location>
</feature>
<accession>A0A7R9CVD7</accession>
<dbReference type="PANTHER" id="PTHR15605">
    <property type="entry name" value="KINESIN-ASSOCIATED PROTEINS"/>
    <property type="match status" value="1"/>
</dbReference>
<dbReference type="SUPFAM" id="SSF48371">
    <property type="entry name" value="ARM repeat"/>
    <property type="match status" value="1"/>
</dbReference>
<dbReference type="SMART" id="SM01297">
    <property type="entry name" value="KAP"/>
    <property type="match status" value="1"/>
</dbReference>
<organism evidence="2">
    <name type="scientific">Timema cristinae</name>
    <name type="common">Walking stick</name>
    <dbReference type="NCBI Taxonomy" id="61476"/>
    <lineage>
        <taxon>Eukaryota</taxon>
        <taxon>Metazoa</taxon>
        <taxon>Ecdysozoa</taxon>
        <taxon>Arthropoda</taxon>
        <taxon>Hexapoda</taxon>
        <taxon>Insecta</taxon>
        <taxon>Pterygota</taxon>
        <taxon>Neoptera</taxon>
        <taxon>Polyneoptera</taxon>
        <taxon>Phasmatodea</taxon>
        <taxon>Timematodea</taxon>
        <taxon>Timematoidea</taxon>
        <taxon>Timematidae</taxon>
        <taxon>Timema</taxon>
    </lineage>
</organism>
<dbReference type="GO" id="GO:0016939">
    <property type="term" value="C:kinesin II complex"/>
    <property type="evidence" value="ECO:0007669"/>
    <property type="project" value="TreeGrafter"/>
</dbReference>